<name>A0A2P6N8D7_9EUKA</name>
<evidence type="ECO:0000256" key="1">
    <source>
        <dbReference type="ARBA" id="ARBA00022723"/>
    </source>
</evidence>
<feature type="region of interest" description="Disordered" evidence="6">
    <location>
        <begin position="555"/>
        <end position="600"/>
    </location>
</feature>
<dbReference type="SUPFAM" id="SSF47473">
    <property type="entry name" value="EF-hand"/>
    <property type="match status" value="1"/>
</dbReference>
<dbReference type="SMART" id="SM00331">
    <property type="entry name" value="PP2C_SIG"/>
    <property type="match status" value="1"/>
</dbReference>
<evidence type="ECO:0000256" key="4">
    <source>
        <dbReference type="ARBA" id="ARBA00022912"/>
    </source>
</evidence>
<evidence type="ECO:0000313" key="11">
    <source>
        <dbReference type="Proteomes" id="UP000241769"/>
    </source>
</evidence>
<gene>
    <name evidence="10" type="ORF">PROFUN_12112</name>
</gene>
<evidence type="ECO:0000256" key="5">
    <source>
        <dbReference type="RuleBase" id="RU003465"/>
    </source>
</evidence>
<feature type="region of interest" description="Disordered" evidence="6">
    <location>
        <begin position="83"/>
        <end position="102"/>
    </location>
</feature>
<dbReference type="InterPro" id="IPR002048">
    <property type="entry name" value="EF_hand_dom"/>
</dbReference>
<dbReference type="PROSITE" id="PS00018">
    <property type="entry name" value="EF_HAND_1"/>
    <property type="match status" value="1"/>
</dbReference>
<evidence type="ECO:0000256" key="3">
    <source>
        <dbReference type="ARBA" id="ARBA00022837"/>
    </source>
</evidence>
<protein>
    <recommendedName>
        <fullName evidence="12">PPM-type phosphatase domain-containing protein</fullName>
    </recommendedName>
</protein>
<dbReference type="InterPro" id="IPR001932">
    <property type="entry name" value="PPM-type_phosphatase-like_dom"/>
</dbReference>
<dbReference type="SUPFAM" id="SSF81606">
    <property type="entry name" value="PP2C-like"/>
    <property type="match status" value="1"/>
</dbReference>
<evidence type="ECO:0000259" key="7">
    <source>
        <dbReference type="PROSITE" id="PS50031"/>
    </source>
</evidence>
<keyword evidence="3" id="KW-0106">Calcium</keyword>
<evidence type="ECO:0000259" key="9">
    <source>
        <dbReference type="PROSITE" id="PS51746"/>
    </source>
</evidence>
<dbReference type="SMART" id="SM00332">
    <property type="entry name" value="PP2Cc"/>
    <property type="match status" value="1"/>
</dbReference>
<dbReference type="InterPro" id="IPR018247">
    <property type="entry name" value="EF_Hand_1_Ca_BS"/>
</dbReference>
<dbReference type="PROSITE" id="PS51746">
    <property type="entry name" value="PPM_2"/>
    <property type="match status" value="1"/>
</dbReference>
<dbReference type="STRING" id="1890364.A0A2P6N8D7"/>
<dbReference type="InterPro" id="IPR015655">
    <property type="entry name" value="PP2C"/>
</dbReference>
<dbReference type="Proteomes" id="UP000241769">
    <property type="component" value="Unassembled WGS sequence"/>
</dbReference>
<organism evidence="10 11">
    <name type="scientific">Planoprotostelium fungivorum</name>
    <dbReference type="NCBI Taxonomy" id="1890364"/>
    <lineage>
        <taxon>Eukaryota</taxon>
        <taxon>Amoebozoa</taxon>
        <taxon>Evosea</taxon>
        <taxon>Variosea</taxon>
        <taxon>Cavosteliida</taxon>
        <taxon>Cavosteliaceae</taxon>
        <taxon>Planoprotostelium</taxon>
    </lineage>
</organism>
<keyword evidence="2 5" id="KW-0378">Hydrolase</keyword>
<comment type="caution">
    <text evidence="10">The sequence shown here is derived from an EMBL/GenBank/DDBJ whole genome shotgun (WGS) entry which is preliminary data.</text>
</comment>
<dbReference type="InterPro" id="IPR011992">
    <property type="entry name" value="EF-hand-dom_pair"/>
</dbReference>
<feature type="domain" description="EF-hand" evidence="8">
    <location>
        <begin position="121"/>
        <end position="156"/>
    </location>
</feature>
<dbReference type="InterPro" id="IPR000222">
    <property type="entry name" value="PP2C_BS"/>
</dbReference>
<keyword evidence="1" id="KW-0479">Metal-binding</keyword>
<dbReference type="EMBL" id="MDYQ01000157">
    <property type="protein sequence ID" value="PRP80226.1"/>
    <property type="molecule type" value="Genomic_DNA"/>
</dbReference>
<feature type="domain" description="PPM-type phosphatase" evidence="9">
    <location>
        <begin position="297"/>
        <end position="548"/>
    </location>
</feature>
<accession>A0A2P6N8D7</accession>
<keyword evidence="11" id="KW-1185">Reference proteome</keyword>
<dbReference type="InterPro" id="IPR000261">
    <property type="entry name" value="EH_dom"/>
</dbReference>
<dbReference type="OrthoDB" id="10264738at2759"/>
<comment type="similarity">
    <text evidence="5">Belongs to the PP2C family.</text>
</comment>
<dbReference type="FunFam" id="3.60.40.10:FF:000035">
    <property type="entry name" value="Leucine rich repeat protein phosphatase 2c domain containing protein"/>
    <property type="match status" value="1"/>
</dbReference>
<evidence type="ECO:0000313" key="10">
    <source>
        <dbReference type="EMBL" id="PRP80226.1"/>
    </source>
</evidence>
<keyword evidence="4 5" id="KW-0904">Protein phosphatase</keyword>
<dbReference type="AlphaFoldDB" id="A0A2P6N8D7"/>
<dbReference type="PROSITE" id="PS01032">
    <property type="entry name" value="PPM_1"/>
    <property type="match status" value="1"/>
</dbReference>
<dbReference type="Gene3D" id="1.10.238.10">
    <property type="entry name" value="EF-hand"/>
    <property type="match status" value="1"/>
</dbReference>
<reference evidence="10 11" key="1">
    <citation type="journal article" date="2018" name="Genome Biol. Evol.">
        <title>Multiple Roots of Fruiting Body Formation in Amoebozoa.</title>
        <authorList>
            <person name="Hillmann F."/>
            <person name="Forbes G."/>
            <person name="Novohradska S."/>
            <person name="Ferling I."/>
            <person name="Riege K."/>
            <person name="Groth M."/>
            <person name="Westermann M."/>
            <person name="Marz M."/>
            <person name="Spaller T."/>
            <person name="Winckler T."/>
            <person name="Schaap P."/>
            <person name="Glockner G."/>
        </authorList>
    </citation>
    <scope>NUCLEOTIDE SEQUENCE [LARGE SCALE GENOMIC DNA]</scope>
    <source>
        <strain evidence="10 11">Jena</strain>
    </source>
</reference>
<evidence type="ECO:0008006" key="12">
    <source>
        <dbReference type="Google" id="ProtNLM"/>
    </source>
</evidence>
<feature type="compositionally biased region" description="Low complexity" evidence="6">
    <location>
        <begin position="571"/>
        <end position="581"/>
    </location>
</feature>
<dbReference type="InterPro" id="IPR036457">
    <property type="entry name" value="PPM-type-like_dom_sf"/>
</dbReference>
<dbReference type="CDD" id="cd00143">
    <property type="entry name" value="PP2Cc"/>
    <property type="match status" value="1"/>
</dbReference>
<evidence type="ECO:0000256" key="6">
    <source>
        <dbReference type="SAM" id="MobiDB-lite"/>
    </source>
</evidence>
<evidence type="ECO:0000259" key="8">
    <source>
        <dbReference type="PROSITE" id="PS50222"/>
    </source>
</evidence>
<dbReference type="PANTHER" id="PTHR47992">
    <property type="entry name" value="PROTEIN PHOSPHATASE"/>
    <property type="match status" value="1"/>
</dbReference>
<feature type="compositionally biased region" description="Low complexity" evidence="6">
    <location>
        <begin position="90"/>
        <end position="101"/>
    </location>
</feature>
<evidence type="ECO:0000256" key="2">
    <source>
        <dbReference type="ARBA" id="ARBA00022801"/>
    </source>
</evidence>
<dbReference type="Gene3D" id="3.60.40.10">
    <property type="entry name" value="PPM-type phosphatase domain"/>
    <property type="match status" value="1"/>
</dbReference>
<dbReference type="GO" id="GO:0005509">
    <property type="term" value="F:calcium ion binding"/>
    <property type="evidence" value="ECO:0007669"/>
    <property type="project" value="InterPro"/>
</dbReference>
<dbReference type="GO" id="GO:0004722">
    <property type="term" value="F:protein serine/threonine phosphatase activity"/>
    <property type="evidence" value="ECO:0007669"/>
    <property type="project" value="InterPro"/>
</dbReference>
<dbReference type="PROSITE" id="PS50031">
    <property type="entry name" value="EH"/>
    <property type="match status" value="1"/>
</dbReference>
<dbReference type="PROSITE" id="PS50222">
    <property type="entry name" value="EF_HAND_2"/>
    <property type="match status" value="1"/>
</dbReference>
<sequence length="600" mass="66782">MSGLALSVERDKKIEEVVLSNPPETLEQLYQLLLIDPSRYKILLADSTPLESIDKVEQGIRLKIQNIEGDKHLIDPSCVRQLSEEKQEAEAGSTETSETNEIVSTNNTSEGYCIEYGLTAEEKQKYKDKFKSADDDEDGFVNLYDLDKLFNDFTLEEPIKRHIWKLIDRRGDERLDEEGYVLALYAMATVSLSEKKTSMPTLSVDFWEKVEGERTNRGYQRGRTMSHQEEEEMEAMRNSRIRRGAFYNEGKEEANKDTKIEDALNLHSLSSSGVSRPSKKPRFITEGKVRADSSRYRIAYADTIGKRPTMEDNLVIIGHFRGNADEEFVGVYDGHGGSEASHFAAQRLHEAVEEELNNSGSAKRSLKAAYLTTNEKMKEAGIRGGTTAISALFLGNKFYVANAGDCRAVVSTQGKAVRCSTDHKPGLASEYSRITKMGGKITTAVDRWGNVLARVCGVLSVARALGDFSLQPYVTPEPEVIGPILLDSEKKVEFLIMACDGVWDRVGDQEAVDLIANLYDPEKAAKTLRDYALSRGSEDNITAVVMRFPPFPKEAVELPEVTETDKKESLSRSPSSPASPRGKNNVTKSPSKVKEPKTSS</sequence>
<dbReference type="Pfam" id="PF00481">
    <property type="entry name" value="PP2C"/>
    <property type="match status" value="1"/>
</dbReference>
<dbReference type="InParanoid" id="A0A2P6N8D7"/>
<feature type="domain" description="EH" evidence="7">
    <location>
        <begin position="122"/>
        <end position="200"/>
    </location>
</feature>
<proteinExistence type="inferred from homology"/>